<evidence type="ECO:0000256" key="7">
    <source>
        <dbReference type="ARBA" id="ARBA00023053"/>
    </source>
</evidence>
<evidence type="ECO:0000313" key="16">
    <source>
        <dbReference type="Proteomes" id="UP000285625"/>
    </source>
</evidence>
<comment type="function">
    <text evidence="13 14">Fluoride-specific ion channel. Important for reducing fluoride concentration in the cell, thus reducing its toxicity.</text>
</comment>
<feature type="transmembrane region" description="Helical" evidence="14">
    <location>
        <begin position="5"/>
        <end position="23"/>
    </location>
</feature>
<comment type="caution">
    <text evidence="15">The sequence shown here is derived from an EMBL/GenBank/DDBJ whole genome shotgun (WGS) entry which is preliminary data.</text>
</comment>
<dbReference type="HAMAP" id="MF_00454">
    <property type="entry name" value="FluC"/>
    <property type="match status" value="1"/>
</dbReference>
<evidence type="ECO:0000256" key="4">
    <source>
        <dbReference type="ARBA" id="ARBA00022692"/>
    </source>
</evidence>
<keyword evidence="7 14" id="KW-0915">Sodium</keyword>
<dbReference type="EMBL" id="QXVO01000003">
    <property type="protein sequence ID" value="RIO47519.1"/>
    <property type="molecule type" value="Genomic_DNA"/>
</dbReference>
<dbReference type="GO" id="GO:0005886">
    <property type="term" value="C:plasma membrane"/>
    <property type="evidence" value="ECO:0007669"/>
    <property type="project" value="UniProtKB-SubCell"/>
</dbReference>
<evidence type="ECO:0000256" key="8">
    <source>
        <dbReference type="ARBA" id="ARBA00023065"/>
    </source>
</evidence>
<dbReference type="PANTHER" id="PTHR28259:SF16">
    <property type="entry name" value="FLUORIDE-SPECIFIC ION CHANNEL FLUC 2"/>
    <property type="match status" value="1"/>
</dbReference>
<keyword evidence="4 14" id="KW-0812">Transmembrane</keyword>
<feature type="transmembrane region" description="Helical" evidence="14">
    <location>
        <begin position="95"/>
        <end position="114"/>
    </location>
</feature>
<dbReference type="HOGENOM" id="CLU_114342_3_2_9"/>
<dbReference type="InterPro" id="IPR003691">
    <property type="entry name" value="FluC"/>
</dbReference>
<evidence type="ECO:0000313" key="15">
    <source>
        <dbReference type="EMBL" id="RIO47519.1"/>
    </source>
</evidence>
<feature type="binding site" evidence="14">
    <location>
        <position position="74"/>
    </location>
    <ligand>
        <name>Na(+)</name>
        <dbReference type="ChEBI" id="CHEBI:29101"/>
        <note>structural</note>
    </ligand>
</feature>
<dbReference type="RefSeq" id="WP_039645165.1">
    <property type="nucleotide sequence ID" value="NZ_CP008747.1"/>
</dbReference>
<organism evidence="15 16">
    <name type="scientific">Staphylococcus hyicus</name>
    <dbReference type="NCBI Taxonomy" id="1284"/>
    <lineage>
        <taxon>Bacteria</taxon>
        <taxon>Bacillati</taxon>
        <taxon>Bacillota</taxon>
        <taxon>Bacilli</taxon>
        <taxon>Bacillales</taxon>
        <taxon>Staphylococcaceae</taxon>
        <taxon>Staphylococcus</taxon>
    </lineage>
</organism>
<dbReference type="KEGG" id="shu:SHYC_05735"/>
<evidence type="ECO:0000256" key="3">
    <source>
        <dbReference type="ARBA" id="ARBA00022475"/>
    </source>
</evidence>
<comment type="catalytic activity">
    <reaction evidence="12">
        <text>fluoride(in) = fluoride(out)</text>
        <dbReference type="Rhea" id="RHEA:76159"/>
        <dbReference type="ChEBI" id="CHEBI:17051"/>
    </reaction>
    <physiologicalReaction direction="left-to-right" evidence="12">
        <dbReference type="Rhea" id="RHEA:76160"/>
    </physiologicalReaction>
</comment>
<keyword evidence="6 14" id="KW-1133">Transmembrane helix</keyword>
<keyword evidence="8 14" id="KW-0406">Ion transport</keyword>
<gene>
    <name evidence="14 15" type="primary">crcB</name>
    <name evidence="14" type="synonym">fluC</name>
    <name evidence="15" type="ORF">BUZ57_01750</name>
</gene>
<keyword evidence="10 14" id="KW-0407">Ion channel</keyword>
<evidence type="ECO:0000256" key="11">
    <source>
        <dbReference type="ARBA" id="ARBA00035120"/>
    </source>
</evidence>
<comment type="activity regulation">
    <text evidence="14">Na(+) is not transported, but it plays an essential structural role and its presence is essential for fluoride channel function.</text>
</comment>
<evidence type="ECO:0000256" key="5">
    <source>
        <dbReference type="ARBA" id="ARBA00022723"/>
    </source>
</evidence>
<evidence type="ECO:0000256" key="6">
    <source>
        <dbReference type="ARBA" id="ARBA00022989"/>
    </source>
</evidence>
<dbReference type="Pfam" id="PF02537">
    <property type="entry name" value="CRCB"/>
    <property type="match status" value="1"/>
</dbReference>
<dbReference type="PANTHER" id="PTHR28259">
    <property type="entry name" value="FLUORIDE EXPORT PROTEIN 1-RELATED"/>
    <property type="match status" value="1"/>
</dbReference>
<evidence type="ECO:0000256" key="13">
    <source>
        <dbReference type="ARBA" id="ARBA00049940"/>
    </source>
</evidence>
<reference evidence="15 16" key="1">
    <citation type="journal article" date="2016" name="Front. Microbiol.">
        <title>Comprehensive Phylogenetic Analysis of Bovine Non-aureus Staphylococci Species Based on Whole-Genome Sequencing.</title>
        <authorList>
            <person name="Naushad S."/>
            <person name="Barkema H.W."/>
            <person name="Luby C."/>
            <person name="Condas L.A."/>
            <person name="Nobrega D.B."/>
            <person name="Carson D.A."/>
            <person name="De Buck J."/>
        </authorList>
    </citation>
    <scope>NUCLEOTIDE SEQUENCE [LARGE SCALE GENOMIC DNA]</scope>
    <source>
        <strain evidence="15 16">SNUC 5959</strain>
    </source>
</reference>
<dbReference type="STRING" id="1284.SHYC_05735"/>
<proteinExistence type="inferred from homology"/>
<dbReference type="Proteomes" id="UP000285625">
    <property type="component" value="Unassembled WGS sequence"/>
</dbReference>
<evidence type="ECO:0000256" key="2">
    <source>
        <dbReference type="ARBA" id="ARBA00022448"/>
    </source>
</evidence>
<evidence type="ECO:0000256" key="14">
    <source>
        <dbReference type="HAMAP-Rule" id="MF_00454"/>
    </source>
</evidence>
<feature type="binding site" evidence="14">
    <location>
        <position position="71"/>
    </location>
    <ligand>
        <name>Na(+)</name>
        <dbReference type="ChEBI" id="CHEBI:29101"/>
        <note>structural</note>
    </ligand>
</feature>
<comment type="similarity">
    <text evidence="11 14">Belongs to the fluoride channel Fluc/FEX (TC 1.A.43) family.</text>
</comment>
<feature type="transmembrane region" description="Helical" evidence="14">
    <location>
        <begin position="29"/>
        <end position="48"/>
    </location>
</feature>
<dbReference type="GO" id="GO:0140114">
    <property type="term" value="P:cellular detoxification of fluoride"/>
    <property type="evidence" value="ECO:0007669"/>
    <property type="project" value="UniProtKB-UniRule"/>
</dbReference>
<dbReference type="NCBIfam" id="NF010797">
    <property type="entry name" value="PRK14201.1"/>
    <property type="match status" value="1"/>
</dbReference>
<dbReference type="AlphaFoldDB" id="A0A0A8HSJ2"/>
<sequence length="121" mass="13319">MGYLYIFIGGAIGAFCRYILSYIPQWYGFPIGTFFANIVGAFFMGLLFSNSISLFHTHPYLKKGITTGGLGALTTFSTFQFELFHFLTGDEWLKGMLYLILSSLIGLSSCLLGLKLGANVS</sequence>
<evidence type="ECO:0000256" key="9">
    <source>
        <dbReference type="ARBA" id="ARBA00023136"/>
    </source>
</evidence>
<dbReference type="GeneID" id="41072943"/>
<feature type="transmembrane region" description="Helical" evidence="14">
    <location>
        <begin position="60"/>
        <end position="83"/>
    </location>
</feature>
<name>A0A0A8HSJ2_STAHY</name>
<evidence type="ECO:0000256" key="10">
    <source>
        <dbReference type="ARBA" id="ARBA00023303"/>
    </source>
</evidence>
<comment type="subcellular location">
    <subcellularLocation>
        <location evidence="1 14">Cell membrane</location>
        <topology evidence="1 14">Multi-pass membrane protein</topology>
    </subcellularLocation>
</comment>
<evidence type="ECO:0000256" key="1">
    <source>
        <dbReference type="ARBA" id="ARBA00004651"/>
    </source>
</evidence>
<evidence type="ECO:0000256" key="12">
    <source>
        <dbReference type="ARBA" id="ARBA00035585"/>
    </source>
</evidence>
<keyword evidence="3 14" id="KW-1003">Cell membrane</keyword>
<keyword evidence="2 14" id="KW-0813">Transport</keyword>
<keyword evidence="5 14" id="KW-0479">Metal-binding</keyword>
<protein>
    <recommendedName>
        <fullName evidence="14">Fluoride-specific ion channel FluC</fullName>
    </recommendedName>
</protein>
<accession>A0A0A8HSJ2</accession>
<dbReference type="GO" id="GO:0046872">
    <property type="term" value="F:metal ion binding"/>
    <property type="evidence" value="ECO:0007669"/>
    <property type="project" value="UniProtKB-KW"/>
</dbReference>
<dbReference type="GO" id="GO:0062054">
    <property type="term" value="F:fluoride channel activity"/>
    <property type="evidence" value="ECO:0007669"/>
    <property type="project" value="UniProtKB-UniRule"/>
</dbReference>
<keyword evidence="9 14" id="KW-0472">Membrane</keyword>